<dbReference type="InterPro" id="IPR050734">
    <property type="entry name" value="PIH1/Kintoun_subfamily"/>
</dbReference>
<dbReference type="EMBL" id="JALLPB020000826">
    <property type="protein sequence ID" value="KAL3806361.1"/>
    <property type="molecule type" value="Genomic_DNA"/>
</dbReference>
<evidence type="ECO:0000313" key="2">
    <source>
        <dbReference type="Proteomes" id="UP001530377"/>
    </source>
</evidence>
<protein>
    <submittedName>
        <fullName evidence="1">Uncharacterized protein</fullName>
    </submittedName>
</protein>
<dbReference type="AlphaFoldDB" id="A0ABD3R5E3"/>
<comment type="caution">
    <text evidence="1">The sequence shown here is derived from an EMBL/GenBank/DDBJ whole genome shotgun (WGS) entry which is preliminary data.</text>
</comment>
<dbReference type="PANTHER" id="PTHR22997">
    <property type="entry name" value="PIH1 DOMAIN-CONTAINING PROTEIN 1"/>
    <property type="match status" value="1"/>
</dbReference>
<proteinExistence type="predicted"/>
<evidence type="ECO:0000313" key="1">
    <source>
        <dbReference type="EMBL" id="KAL3806361.1"/>
    </source>
</evidence>
<name>A0ABD3R5E3_9STRA</name>
<dbReference type="PANTHER" id="PTHR22997:SF0">
    <property type="entry name" value="PIH1 DOMAIN-CONTAINING PROTEIN 1"/>
    <property type="match status" value="1"/>
</dbReference>
<accession>A0ABD3R5E3</accession>
<gene>
    <name evidence="1" type="ORF">ACHAXA_001893</name>
</gene>
<dbReference type="Proteomes" id="UP001530377">
    <property type="component" value="Unassembled WGS sequence"/>
</dbReference>
<reference evidence="1 2" key="1">
    <citation type="submission" date="2024-10" db="EMBL/GenBank/DDBJ databases">
        <title>Updated reference genomes for cyclostephanoid diatoms.</title>
        <authorList>
            <person name="Roberts W.R."/>
            <person name="Alverson A.J."/>
        </authorList>
    </citation>
    <scope>NUCLEOTIDE SEQUENCE [LARGE SCALE GENOMIC DNA]</scope>
    <source>
        <strain evidence="1 2">AJA228-03</strain>
    </source>
</reference>
<sequence length="69" mass="8232">MERNNDTITEEEARRLENAFDDNEFCKLMAEYATELSDPKYKEEQENYLAQLETRNELPFGKALVWPSR</sequence>
<organism evidence="1 2">
    <name type="scientific">Cyclostephanos tholiformis</name>
    <dbReference type="NCBI Taxonomy" id="382380"/>
    <lineage>
        <taxon>Eukaryota</taxon>
        <taxon>Sar</taxon>
        <taxon>Stramenopiles</taxon>
        <taxon>Ochrophyta</taxon>
        <taxon>Bacillariophyta</taxon>
        <taxon>Coscinodiscophyceae</taxon>
        <taxon>Thalassiosirophycidae</taxon>
        <taxon>Stephanodiscales</taxon>
        <taxon>Stephanodiscaceae</taxon>
        <taxon>Cyclostephanos</taxon>
    </lineage>
</organism>
<keyword evidence="2" id="KW-1185">Reference proteome</keyword>